<feature type="region of interest" description="Disordered" evidence="1">
    <location>
        <begin position="1"/>
        <end position="42"/>
    </location>
</feature>
<dbReference type="AlphaFoldDB" id="A0A8J2E691"/>
<dbReference type="SUPFAM" id="SSF49313">
    <property type="entry name" value="Cadherin-like"/>
    <property type="match status" value="1"/>
</dbReference>
<dbReference type="Pfam" id="PF05345">
    <property type="entry name" value="He_PIG"/>
    <property type="match status" value="1"/>
</dbReference>
<keyword evidence="3" id="KW-1185">Reference proteome</keyword>
<dbReference type="GO" id="GO:0002009">
    <property type="term" value="P:morphogenesis of an epithelium"/>
    <property type="evidence" value="ECO:0007669"/>
    <property type="project" value="TreeGrafter"/>
</dbReference>
<dbReference type="GO" id="GO:0007411">
    <property type="term" value="P:axon guidance"/>
    <property type="evidence" value="ECO:0007669"/>
    <property type="project" value="TreeGrafter"/>
</dbReference>
<dbReference type="GO" id="GO:0043236">
    <property type="term" value="F:laminin binding"/>
    <property type="evidence" value="ECO:0007669"/>
    <property type="project" value="TreeGrafter"/>
</dbReference>
<accession>A0A8J2E691</accession>
<dbReference type="InterPro" id="IPR013783">
    <property type="entry name" value="Ig-like_fold"/>
</dbReference>
<gene>
    <name evidence="2" type="ORF">HICCMSTLAB_LOCUS1215</name>
</gene>
<dbReference type="InterPro" id="IPR015919">
    <property type="entry name" value="Cadherin-like_sf"/>
</dbReference>
<dbReference type="GO" id="GO:0016011">
    <property type="term" value="C:dystroglycan complex"/>
    <property type="evidence" value="ECO:0007669"/>
    <property type="project" value="TreeGrafter"/>
</dbReference>
<dbReference type="Proteomes" id="UP000786811">
    <property type="component" value="Unassembled WGS sequence"/>
</dbReference>
<proteinExistence type="predicted"/>
<evidence type="ECO:0000313" key="2">
    <source>
        <dbReference type="EMBL" id="CAG5075019.1"/>
    </source>
</evidence>
<sequence>MIHRVKYVPSEPHQPQPPQSQSHPSTGSKIIESTSQSPFPEANVTTTVGHVFRFKVPKHAFGGSVNHYEIRSSNNKPLPHWLFYDEATTTLLGVPAKKDVGQHHLSIKAYYTYGDVVESLFTVKVLPEKTDEVKHKDGKSKKLFSTTPLPHINIDPRIDLFCCAENLEKLSLLGFKCTKLIGCNTPEPAIDLDNRYRLMRHEQMLDAQGNPTDKFIKDSRVYSFEEYIEIHNLNQ</sequence>
<name>A0A8J2E691_COTCN</name>
<dbReference type="PANTHER" id="PTHR21559:SF21">
    <property type="entry name" value="DYSTROGLYCAN 1"/>
    <property type="match status" value="1"/>
</dbReference>
<dbReference type="EMBL" id="CAJNRD030001116">
    <property type="protein sequence ID" value="CAG5075019.1"/>
    <property type="molecule type" value="Genomic_DNA"/>
</dbReference>
<dbReference type="OrthoDB" id="7698194at2759"/>
<dbReference type="GO" id="GO:0021675">
    <property type="term" value="P:nerve development"/>
    <property type="evidence" value="ECO:0007669"/>
    <property type="project" value="TreeGrafter"/>
</dbReference>
<dbReference type="CDD" id="cd11303">
    <property type="entry name" value="Dystroglycan_repeat"/>
    <property type="match status" value="1"/>
</dbReference>
<dbReference type="GO" id="GO:0005509">
    <property type="term" value="F:calcium ion binding"/>
    <property type="evidence" value="ECO:0007669"/>
    <property type="project" value="InterPro"/>
</dbReference>
<reference evidence="2" key="1">
    <citation type="submission" date="2021-04" db="EMBL/GenBank/DDBJ databases">
        <authorList>
            <person name="Chebbi M.A.C M."/>
        </authorList>
    </citation>
    <scope>NUCLEOTIDE SEQUENCE</scope>
</reference>
<evidence type="ECO:0000256" key="1">
    <source>
        <dbReference type="SAM" id="MobiDB-lite"/>
    </source>
</evidence>
<feature type="compositionally biased region" description="Polar residues" evidence="1">
    <location>
        <begin position="26"/>
        <end position="42"/>
    </location>
</feature>
<dbReference type="PANTHER" id="PTHR21559">
    <property type="entry name" value="DYSTROGLYCAN-RELATED"/>
    <property type="match status" value="1"/>
</dbReference>
<evidence type="ECO:0000313" key="3">
    <source>
        <dbReference type="Proteomes" id="UP000786811"/>
    </source>
</evidence>
<organism evidence="2 3">
    <name type="scientific">Cotesia congregata</name>
    <name type="common">Parasitoid wasp</name>
    <name type="synonym">Apanteles congregatus</name>
    <dbReference type="NCBI Taxonomy" id="51543"/>
    <lineage>
        <taxon>Eukaryota</taxon>
        <taxon>Metazoa</taxon>
        <taxon>Ecdysozoa</taxon>
        <taxon>Arthropoda</taxon>
        <taxon>Hexapoda</taxon>
        <taxon>Insecta</taxon>
        <taxon>Pterygota</taxon>
        <taxon>Neoptera</taxon>
        <taxon>Endopterygota</taxon>
        <taxon>Hymenoptera</taxon>
        <taxon>Apocrita</taxon>
        <taxon>Ichneumonoidea</taxon>
        <taxon>Braconidae</taxon>
        <taxon>Microgastrinae</taxon>
        <taxon>Cotesia</taxon>
    </lineage>
</organism>
<comment type="caution">
    <text evidence="2">The sequence shown here is derived from an EMBL/GenBank/DDBJ whole genome shotgun (WGS) entry which is preliminary data.</text>
</comment>
<dbReference type="Gene3D" id="2.60.40.10">
    <property type="entry name" value="Immunoglobulins"/>
    <property type="match status" value="1"/>
</dbReference>
<dbReference type="GO" id="GO:0042383">
    <property type="term" value="C:sarcolemma"/>
    <property type="evidence" value="ECO:0007669"/>
    <property type="project" value="TreeGrafter"/>
</dbReference>
<protein>
    <submittedName>
        <fullName evidence="2">Similar to DAG1: Dystroglycan (Bos taurus)</fullName>
    </submittedName>
</protein>